<reference evidence="3 4" key="1">
    <citation type="submission" date="2024-08" db="EMBL/GenBank/DDBJ databases">
        <authorList>
            <person name="Cucini C."/>
            <person name="Frati F."/>
        </authorList>
    </citation>
    <scope>NUCLEOTIDE SEQUENCE [LARGE SCALE GENOMIC DNA]</scope>
</reference>
<feature type="compositionally biased region" description="Polar residues" evidence="1">
    <location>
        <begin position="821"/>
        <end position="856"/>
    </location>
</feature>
<comment type="caution">
    <text evidence="3">The sequence shown here is derived from an EMBL/GenBank/DDBJ whole genome shotgun (WGS) entry which is preliminary data.</text>
</comment>
<feature type="compositionally biased region" description="Polar residues" evidence="1">
    <location>
        <begin position="958"/>
        <end position="972"/>
    </location>
</feature>
<feature type="region of interest" description="Disordered" evidence="1">
    <location>
        <begin position="634"/>
        <end position="1066"/>
    </location>
</feature>
<dbReference type="InterPro" id="IPR036508">
    <property type="entry name" value="Chitin-bd_dom_sf"/>
</dbReference>
<feature type="compositionally biased region" description="Low complexity" evidence="1">
    <location>
        <begin position="898"/>
        <end position="921"/>
    </location>
</feature>
<feature type="compositionally biased region" description="Acidic residues" evidence="1">
    <location>
        <begin position="999"/>
        <end position="1037"/>
    </location>
</feature>
<feature type="region of interest" description="Disordered" evidence="1">
    <location>
        <begin position="324"/>
        <end position="398"/>
    </location>
</feature>
<dbReference type="EMBL" id="CAXLJM020000007">
    <property type="protein sequence ID" value="CAL8072057.1"/>
    <property type="molecule type" value="Genomic_DNA"/>
</dbReference>
<feature type="compositionally biased region" description="Polar residues" evidence="1">
    <location>
        <begin position="922"/>
        <end position="935"/>
    </location>
</feature>
<dbReference type="PROSITE" id="PS50940">
    <property type="entry name" value="CHIT_BIND_II"/>
    <property type="match status" value="1"/>
</dbReference>
<feature type="compositionally biased region" description="Low complexity" evidence="1">
    <location>
        <begin position="857"/>
        <end position="875"/>
    </location>
</feature>
<feature type="compositionally biased region" description="Acidic residues" evidence="1">
    <location>
        <begin position="434"/>
        <end position="446"/>
    </location>
</feature>
<feature type="compositionally biased region" description="Low complexity" evidence="1">
    <location>
        <begin position="973"/>
        <end position="983"/>
    </location>
</feature>
<dbReference type="SUPFAM" id="SSF57625">
    <property type="entry name" value="Invertebrate chitin-binding proteins"/>
    <property type="match status" value="1"/>
</dbReference>
<feature type="compositionally biased region" description="Low complexity" evidence="1">
    <location>
        <begin position="759"/>
        <end position="780"/>
    </location>
</feature>
<feature type="region of interest" description="Disordered" evidence="1">
    <location>
        <begin position="1573"/>
        <end position="1625"/>
    </location>
</feature>
<feature type="compositionally biased region" description="Low complexity" evidence="1">
    <location>
        <begin position="789"/>
        <end position="800"/>
    </location>
</feature>
<feature type="compositionally biased region" description="Polar residues" evidence="1">
    <location>
        <begin position="801"/>
        <end position="813"/>
    </location>
</feature>
<feature type="region of interest" description="Disordered" evidence="1">
    <location>
        <begin position="493"/>
        <end position="517"/>
    </location>
</feature>
<feature type="region of interest" description="Disordered" evidence="1">
    <location>
        <begin position="1480"/>
        <end position="1501"/>
    </location>
</feature>
<organism evidence="3 4">
    <name type="scientific">Orchesella dallaii</name>
    <dbReference type="NCBI Taxonomy" id="48710"/>
    <lineage>
        <taxon>Eukaryota</taxon>
        <taxon>Metazoa</taxon>
        <taxon>Ecdysozoa</taxon>
        <taxon>Arthropoda</taxon>
        <taxon>Hexapoda</taxon>
        <taxon>Collembola</taxon>
        <taxon>Entomobryomorpha</taxon>
        <taxon>Entomobryoidea</taxon>
        <taxon>Orchesellidae</taxon>
        <taxon>Orchesellinae</taxon>
        <taxon>Orchesella</taxon>
    </lineage>
</organism>
<feature type="region of interest" description="Disordered" evidence="1">
    <location>
        <begin position="431"/>
        <end position="468"/>
    </location>
</feature>
<feature type="compositionally biased region" description="Basic and acidic residues" evidence="1">
    <location>
        <begin position="694"/>
        <end position="725"/>
    </location>
</feature>
<feature type="compositionally biased region" description="Low complexity" evidence="1">
    <location>
        <begin position="1226"/>
        <end position="1242"/>
    </location>
</feature>
<feature type="region of interest" description="Disordered" evidence="1">
    <location>
        <begin position="1215"/>
        <end position="1242"/>
    </location>
</feature>
<dbReference type="Proteomes" id="UP001642540">
    <property type="component" value="Unassembled WGS sequence"/>
</dbReference>
<feature type="compositionally biased region" description="Low complexity" evidence="1">
    <location>
        <begin position="328"/>
        <end position="366"/>
    </location>
</feature>
<feature type="compositionally biased region" description="Acidic residues" evidence="1">
    <location>
        <begin position="98"/>
        <end position="110"/>
    </location>
</feature>
<name>A0ABP1PQG5_9HEXA</name>
<evidence type="ECO:0000313" key="4">
    <source>
        <dbReference type="Proteomes" id="UP001642540"/>
    </source>
</evidence>
<dbReference type="SMART" id="SM00494">
    <property type="entry name" value="ChtBD2"/>
    <property type="match status" value="1"/>
</dbReference>
<feature type="compositionally biased region" description="Basic residues" evidence="1">
    <location>
        <begin position="1765"/>
        <end position="1775"/>
    </location>
</feature>
<accession>A0ABP1PQG5</accession>
<feature type="compositionally biased region" description="Low complexity" evidence="1">
    <location>
        <begin position="1391"/>
        <end position="1416"/>
    </location>
</feature>
<proteinExistence type="predicted"/>
<feature type="compositionally biased region" description="Polar residues" evidence="1">
    <location>
        <begin position="1342"/>
        <end position="1362"/>
    </location>
</feature>
<protein>
    <recommendedName>
        <fullName evidence="2">Chitin-binding type-2 domain-containing protein</fullName>
    </recommendedName>
</protein>
<feature type="region of interest" description="Disordered" evidence="1">
    <location>
        <begin position="1342"/>
        <end position="1372"/>
    </location>
</feature>
<feature type="compositionally biased region" description="Polar residues" evidence="1">
    <location>
        <begin position="367"/>
        <end position="395"/>
    </location>
</feature>
<evidence type="ECO:0000256" key="1">
    <source>
        <dbReference type="SAM" id="MobiDB-lite"/>
    </source>
</evidence>
<feature type="compositionally biased region" description="Polar residues" evidence="1">
    <location>
        <begin position="584"/>
        <end position="594"/>
    </location>
</feature>
<feature type="region of interest" description="Disordered" evidence="1">
    <location>
        <begin position="90"/>
        <end position="154"/>
    </location>
</feature>
<feature type="region of interest" description="Disordered" evidence="1">
    <location>
        <begin position="584"/>
        <end position="606"/>
    </location>
</feature>
<gene>
    <name evidence="3" type="ORF">ODALV1_LOCUS1980</name>
</gene>
<keyword evidence="4" id="KW-1185">Reference proteome</keyword>
<evidence type="ECO:0000313" key="3">
    <source>
        <dbReference type="EMBL" id="CAL8072057.1"/>
    </source>
</evidence>
<dbReference type="InterPro" id="IPR002557">
    <property type="entry name" value="Chitin-bd_dom"/>
</dbReference>
<sequence length="1804" mass="197282">MKIYSEISFNNDIINLLIIGVANSERRWSVRKTGEFGRRVGVGVETTTTIPQELQLPTKQFRLHEPTLELAETRRYDQFYGAVRKPSQSLQLPKFEGTDQEAQETADEEGYAYAKPDEDGYSYDQPDPIPADTPPEDPESAVPQPPLPDPSDPELVAGPGDAFITPLQQEQINAESLRASKLALTAAQSPKVTAIASDHSGDSCTDDNDPNCWPHGYEGVISGVAGTDYPILSEIVPTDFNCDDQQFSGYYADTDERARCQVFHVCLKGNKYRRTRQWSFLCPNGTIYSQSDFVCVWWADAPECNGGTVRSLYSLNEQLGWDNVTEGSSSPSSSRRNSNFRSGNSNQESLQSAMSALSPASTSSHSRNSAYVANPSIPTTFRPSSTKGTQASSARTALPYRVPVKVNGNTGRARTKLQEVTQNALHGAAHELDYGDDTEHDVDESSNFETSLRQQSESRHKSKTASALHKSTSEAYELKGAPDAIQPFVVNRPNGKGVDGQTELPAPSGEYTDGEDVSPHVVMMPSLQRYPDGSEGYAEVPVMFPHGTTDASEGYRYPTPTEPTSTPGPTYLPPFNEYAAARETPSTTTENYPTPTIPTEPPLDNDNYEADYQSTTTEQPTTTTDRSAGYRYTESTTTDAGGYRYPNPTAEDDQTGYNYPNPTQTAEKSAAYRNTNTNPTTTEESSGYKYPSPTKEEDGYRYPKPANEEDGYRYPKPAKEEDGYRYPKPAKQVEDADTSGYRYPNPTQTTENPAGIRYTNTNPTTTEQTTGYSYTNPTTTEQSAGYRYTNTNPTTTEQPTSYSYADSTTTEQSGGYRYPDPTTTEQNGRYRYTDSTTTVQSGYTYTEPTTTVSSAGYSYTNPSTTPTTTEQTTTEDASGYQYPVPNQKEQLRETSESGYSYPTPTTPTTTQQPTTTTSGPTQNVNEDYQVTSNDVSGGYQPETTRSPETPRPVYGVPDSQTTFSTERNQQPVSTTPTSTSTTTNEVPVGAYLPPSNNEVVDDGAIEIPNQEEEEGGDEDTVDIPADDESDYEDEENEVTGSTGPADEGGYSYHLPTPPSSNPVVLNGGNLGTLTQLYIPNLREQISAKKRKEQTGSTISSLYYNTGKSNTADSDEKLNEILRKIQNGGIDVLDESGKPIAFNKLKTLLLTSPRGSVELRGEADSATSSSTEVPASPQQPPKQQEHSYFNTITTATILPNNNNNNNLLFTTNQNQLSGAAPSPTGFYLPPNSNNNNNNNQQSQQYYPLSNNAQAPGYEIKLPTKEFESHSVETNAIDINRNNNNNNNAFTQSQYQSQSGNIAFTTSTITNNQQQAQPQQQQYQEVNIPFSSVQNQAIPQQQFFNNQPSYSSPVSREPTPTQAVIPSGNYLPPQQQDFERQSLLNNLVLPATQTQPQQQQNSQQGSFAFNGNQQNNNNYAPLPPSTGPLVKEAERQYLPPRQTSSILQSQYYTAEASQQPKPIYVSQPVQLTENIQLQQSFSRPLPPQTANNNNNNNDRNPGVKDIKIVPALFVHQHTSVASQSEQQQNIQGNIIENVFQTLEASPSTYLPSGTGGSRFGARNSLAQQLNQIASNSANLPRGLGGRQFTRRSNSNGGSRSSSSSSSSSSVTIEKAPPVSTFTLEDARTPDELQKYHHQDLKRFHKENIATQGSVLDDSGSAPHQPPRANSATRALIDSSHNSNRNVHRSHHTEEDNRGSSRRGNSGSGSSSTNSNSNNSNSPSRFSISSTSILDNSRGSGGSEDFFIPVSGSFGSGGGSSSSSSRSTRSRGSSRKSGRGFLDSESETTLLRRFLPEEEGGFGSRLL</sequence>
<feature type="compositionally biased region" description="Low complexity" evidence="1">
    <location>
        <begin position="1699"/>
        <end position="1729"/>
    </location>
</feature>
<evidence type="ECO:0000259" key="2">
    <source>
        <dbReference type="PROSITE" id="PS50940"/>
    </source>
</evidence>
<feature type="region of interest" description="Disordered" evidence="1">
    <location>
        <begin position="1155"/>
        <end position="1183"/>
    </location>
</feature>
<feature type="region of interest" description="Disordered" evidence="1">
    <location>
        <begin position="1391"/>
        <end position="1427"/>
    </location>
</feature>
<dbReference type="Pfam" id="PF01607">
    <property type="entry name" value="CBM_14"/>
    <property type="match status" value="1"/>
</dbReference>
<feature type="domain" description="Chitin-binding type-2" evidence="2">
    <location>
        <begin position="239"/>
        <end position="306"/>
    </location>
</feature>
<feature type="compositionally biased region" description="Polar residues" evidence="1">
    <location>
        <begin position="655"/>
        <end position="667"/>
    </location>
</feature>
<feature type="region of interest" description="Disordered" evidence="1">
    <location>
        <begin position="1676"/>
        <end position="1784"/>
    </location>
</feature>
<feature type="compositionally biased region" description="Low complexity" evidence="1">
    <location>
        <begin position="1588"/>
        <end position="1607"/>
    </location>
</feature>